<evidence type="ECO:0000259" key="1">
    <source>
        <dbReference type="Pfam" id="PF13302"/>
    </source>
</evidence>
<dbReference type="Proteomes" id="UP001610990">
    <property type="component" value="Unassembled WGS sequence"/>
</dbReference>
<dbReference type="Gene3D" id="3.40.630.30">
    <property type="match status" value="1"/>
</dbReference>
<dbReference type="PANTHER" id="PTHR43792:SF1">
    <property type="entry name" value="N-ACETYLTRANSFERASE DOMAIN-CONTAINING PROTEIN"/>
    <property type="match status" value="1"/>
</dbReference>
<dbReference type="SUPFAM" id="SSF55729">
    <property type="entry name" value="Acyl-CoA N-acyltransferases (Nat)"/>
    <property type="match status" value="1"/>
</dbReference>
<dbReference type="EC" id="2.3.-.-" evidence="2"/>
<sequence length="142" mass="15121">MTRKLGASACELFATVDLARVTAGTWQRLAPFTGPAPRQSRQPGRVHVVAHGEVLGTFSYSLREGSWGRGYATEAANQVVSVAFTTAGLNRLEAMHHPDNPASGRVLVKGFTRVGASDRHNDDGGAIPYELYALEAVDTLAA</sequence>
<accession>A0ABW7RER4</accession>
<proteinExistence type="predicted"/>
<keyword evidence="2" id="KW-0012">Acyltransferase</keyword>
<keyword evidence="2" id="KW-0808">Transferase</keyword>
<keyword evidence="3" id="KW-1185">Reference proteome</keyword>
<evidence type="ECO:0000313" key="2">
    <source>
        <dbReference type="EMBL" id="MFH8586551.1"/>
    </source>
</evidence>
<evidence type="ECO:0000313" key="3">
    <source>
        <dbReference type="Proteomes" id="UP001610990"/>
    </source>
</evidence>
<dbReference type="RefSeq" id="WP_397673773.1">
    <property type="nucleotide sequence ID" value="NZ_JBIRGH010000011.1"/>
</dbReference>
<dbReference type="EMBL" id="JBIRGH010000011">
    <property type="protein sequence ID" value="MFH8586551.1"/>
    <property type="molecule type" value="Genomic_DNA"/>
</dbReference>
<dbReference type="InterPro" id="IPR000182">
    <property type="entry name" value="GNAT_dom"/>
</dbReference>
<gene>
    <name evidence="2" type="ORF">ACH4GP_19470</name>
</gene>
<feature type="domain" description="N-acetyltransferase" evidence="1">
    <location>
        <begin position="46"/>
        <end position="109"/>
    </location>
</feature>
<dbReference type="GO" id="GO:0016746">
    <property type="term" value="F:acyltransferase activity"/>
    <property type="evidence" value="ECO:0007669"/>
    <property type="project" value="UniProtKB-KW"/>
</dbReference>
<reference evidence="2 3" key="1">
    <citation type="submission" date="2024-10" db="EMBL/GenBank/DDBJ databases">
        <title>The Natural Products Discovery Center: Release of the First 8490 Sequenced Strains for Exploring Actinobacteria Biosynthetic Diversity.</title>
        <authorList>
            <person name="Kalkreuter E."/>
            <person name="Kautsar S.A."/>
            <person name="Yang D."/>
            <person name="Bader C.D."/>
            <person name="Teijaro C.N."/>
            <person name="Fluegel L."/>
            <person name="Davis C.M."/>
            <person name="Simpson J.R."/>
            <person name="Lauterbach L."/>
            <person name="Steele A.D."/>
            <person name="Gui C."/>
            <person name="Meng S."/>
            <person name="Li G."/>
            <person name="Viehrig K."/>
            <person name="Ye F."/>
            <person name="Su P."/>
            <person name="Kiefer A.F."/>
            <person name="Nichols A."/>
            <person name="Cepeda A.J."/>
            <person name="Yan W."/>
            <person name="Fan B."/>
            <person name="Jiang Y."/>
            <person name="Adhikari A."/>
            <person name="Zheng C.-J."/>
            <person name="Schuster L."/>
            <person name="Cowan T.M."/>
            <person name="Smanski M.J."/>
            <person name="Chevrette M.G."/>
            <person name="De Carvalho L.P.S."/>
            <person name="Shen B."/>
        </authorList>
    </citation>
    <scope>NUCLEOTIDE SEQUENCE [LARGE SCALE GENOMIC DNA]</scope>
    <source>
        <strain evidence="2 3">NPDC018013</strain>
    </source>
</reference>
<dbReference type="PANTHER" id="PTHR43792">
    <property type="entry name" value="GNAT FAMILY, PUTATIVE (AFU_ORTHOLOGUE AFUA_3G00765)-RELATED-RELATED"/>
    <property type="match status" value="1"/>
</dbReference>
<protein>
    <submittedName>
        <fullName evidence="2">GNAT family N-acetyltransferase</fullName>
        <ecNumber evidence="2">2.3.-.-</ecNumber>
    </submittedName>
</protein>
<comment type="caution">
    <text evidence="2">The sequence shown here is derived from an EMBL/GenBank/DDBJ whole genome shotgun (WGS) entry which is preliminary data.</text>
</comment>
<dbReference type="InterPro" id="IPR051531">
    <property type="entry name" value="N-acetyltransferase"/>
</dbReference>
<name>A0ABW7RER4_9ACTN</name>
<organism evidence="2 3">
    <name type="scientific">Streptomyces celluloflavus</name>
    <dbReference type="NCBI Taxonomy" id="58344"/>
    <lineage>
        <taxon>Bacteria</taxon>
        <taxon>Bacillati</taxon>
        <taxon>Actinomycetota</taxon>
        <taxon>Actinomycetes</taxon>
        <taxon>Kitasatosporales</taxon>
        <taxon>Streptomycetaceae</taxon>
        <taxon>Streptomyces</taxon>
    </lineage>
</organism>
<dbReference type="Pfam" id="PF13302">
    <property type="entry name" value="Acetyltransf_3"/>
    <property type="match status" value="1"/>
</dbReference>
<dbReference type="InterPro" id="IPR016181">
    <property type="entry name" value="Acyl_CoA_acyltransferase"/>
</dbReference>